<dbReference type="Pfam" id="PF02518">
    <property type="entry name" value="HATPase_c"/>
    <property type="match status" value="1"/>
</dbReference>
<keyword evidence="13" id="KW-1185">Reference proteome</keyword>
<dbReference type="PROSITE" id="PS01124">
    <property type="entry name" value="HTH_ARAC_FAMILY_2"/>
    <property type="match status" value="1"/>
</dbReference>
<keyword evidence="4" id="KW-0805">Transcription regulation</keyword>
<evidence type="ECO:0000259" key="10">
    <source>
        <dbReference type="PROSITE" id="PS50109"/>
    </source>
</evidence>
<evidence type="ECO:0000259" key="9">
    <source>
        <dbReference type="PROSITE" id="PS01124"/>
    </source>
</evidence>
<dbReference type="InterPro" id="IPR018060">
    <property type="entry name" value="HTH_AraC"/>
</dbReference>
<gene>
    <name evidence="12" type="ORF">HPS56_05495</name>
</gene>
<dbReference type="RefSeq" id="WP_172275163.1">
    <property type="nucleotide sequence ID" value="NZ_CASGMU010000003.1"/>
</dbReference>
<dbReference type="Gene3D" id="1.10.287.130">
    <property type="match status" value="1"/>
</dbReference>
<dbReference type="PROSITE" id="PS50110">
    <property type="entry name" value="RESPONSE_REGULATORY"/>
    <property type="match status" value="1"/>
</dbReference>
<dbReference type="SUPFAM" id="SSF52172">
    <property type="entry name" value="CheY-like"/>
    <property type="match status" value="1"/>
</dbReference>
<dbReference type="SUPFAM" id="SSF53822">
    <property type="entry name" value="Periplasmic binding protein-like I"/>
    <property type="match status" value="1"/>
</dbReference>
<feature type="domain" description="Histidine kinase" evidence="10">
    <location>
        <begin position="399"/>
        <end position="614"/>
    </location>
</feature>
<reference evidence="12 13" key="1">
    <citation type="submission" date="2020-05" db="EMBL/GenBank/DDBJ databases">
        <title>Distinct polysaccharide utilization as determinants for interspecies competition between intestinal Prevotella spp.</title>
        <authorList>
            <person name="Galvez E.J.C."/>
            <person name="Iljazovic A."/>
            <person name="Strowig T."/>
        </authorList>
    </citation>
    <scope>NUCLEOTIDE SEQUENCE [LARGE SCALE GENOMIC DNA]</scope>
    <source>
        <strain evidence="12 13">PMUR</strain>
    </source>
</reference>
<dbReference type="PANTHER" id="PTHR43547:SF2">
    <property type="entry name" value="HYBRID SIGNAL TRANSDUCTION HISTIDINE KINASE C"/>
    <property type="match status" value="1"/>
</dbReference>
<dbReference type="SUPFAM" id="SSF47384">
    <property type="entry name" value="Homodimeric domain of signal transducing histidine kinase"/>
    <property type="match status" value="1"/>
</dbReference>
<dbReference type="InterPro" id="IPR004358">
    <property type="entry name" value="Sig_transdc_His_kin-like_C"/>
</dbReference>
<comment type="catalytic activity">
    <reaction evidence="1">
        <text>ATP + protein L-histidine = ADP + protein N-phospho-L-histidine.</text>
        <dbReference type="EC" id="2.7.13.3"/>
    </reaction>
</comment>
<evidence type="ECO:0000313" key="13">
    <source>
        <dbReference type="Proteomes" id="UP000714420"/>
    </source>
</evidence>
<dbReference type="InterPro" id="IPR036097">
    <property type="entry name" value="HisK_dim/P_sf"/>
</dbReference>
<dbReference type="PROSITE" id="PS51257">
    <property type="entry name" value="PROKAR_LIPOPROTEIN"/>
    <property type="match status" value="1"/>
</dbReference>
<sequence>MYRLFVCGLFAAFLLVMSGCSEDRIYRIGVSQCSSDDWRTKMNDEIKREIMFHEDAVVEIRSADDDSKKQIADIKYFADSGFDIIIVSPNEAATLTPIIKEVYERGLPVIIFDRNIIGDTYTARLGVDDVGIGRSAAHYALQMLGNHPKAIEIFGLKGSTPAEDRHTGFTKEFIKGGGEILESAAADWNKEDAVPLVDSLLRIHDDVDLIYAHNDRMAIGASEVARKLGRDIKIIGIDAAPDIGIKAVADGVLDATFLYPTEGHRLIRTALAILKGEPYKREVCFPVSSAVDHTNADILLLQNETLRDETEKMHILKMRIDDYWTKHSSQTSLFYATIVIMILLCGVLFLVLRAFWQRKRHQKALMEQNRLLEEQRDMQALLNEKFQEATRSKLAFFTNVSHDLRTPLTLISEPVAQLASAANLTQQQAVMVRIADKNVRILQRLINQILDFRKYESGKLDLKLSEVDFGAVVAEWMEAFYAVARKRDMKLTLDTPQGGSVFLAIDVEKIERVFFNLISNAFKYTPDNGSIRVSYTTDGDSLVFSVADTGEGISGRDIGNIFDRFFQADRVRPKGSGIGLSLVKAFVELHDGNISVESAINKGSVFTVTLPVRHVADTPAVASKSVVTRDVEIELDTVEADAGFDSGKPLVLVVDDNADMLALVRSLLADDYNVITAPDGREGMRLSAKYVPDLVICDIMMPVMDGLECCRKIKEEISTSHIPVLLLTACSMDEQRAEGYDNGADGYLSKPFGADVLKARCRSLIANRKRIKDLWQSGVAGGVAAGETEEPDRAMPVSDIDSCFYDSFIKVFQAEMGNSDLSVEQIASSMGLGHSQFYRKIKALTNYSPVELMRQLRLKHARMLLTTTGMSVSEVAYKVGFSNPAYFTKCYRSAFGETPTDLRGRIGHKA</sequence>
<proteinExistence type="predicted"/>
<dbReference type="Pfam" id="PF12833">
    <property type="entry name" value="HTH_18"/>
    <property type="match status" value="1"/>
</dbReference>
<dbReference type="InterPro" id="IPR009057">
    <property type="entry name" value="Homeodomain-like_sf"/>
</dbReference>
<dbReference type="InterPro" id="IPR036890">
    <property type="entry name" value="HATPase_C_sf"/>
</dbReference>
<dbReference type="PROSITE" id="PS00041">
    <property type="entry name" value="HTH_ARAC_FAMILY_1"/>
    <property type="match status" value="1"/>
</dbReference>
<keyword evidence="8" id="KW-1133">Transmembrane helix</keyword>
<evidence type="ECO:0000259" key="11">
    <source>
        <dbReference type="PROSITE" id="PS50110"/>
    </source>
</evidence>
<dbReference type="InterPro" id="IPR011006">
    <property type="entry name" value="CheY-like_superfamily"/>
</dbReference>
<dbReference type="PRINTS" id="PR00344">
    <property type="entry name" value="BCTRLSENSOR"/>
</dbReference>
<dbReference type="PANTHER" id="PTHR43547">
    <property type="entry name" value="TWO-COMPONENT HISTIDINE KINASE"/>
    <property type="match status" value="1"/>
</dbReference>
<dbReference type="SUPFAM" id="SSF46689">
    <property type="entry name" value="Homeodomain-like"/>
    <property type="match status" value="1"/>
</dbReference>
<dbReference type="InterPro" id="IPR001789">
    <property type="entry name" value="Sig_transdc_resp-reg_receiver"/>
</dbReference>
<dbReference type="Gene3D" id="3.40.50.2300">
    <property type="match status" value="3"/>
</dbReference>
<dbReference type="InterPro" id="IPR003594">
    <property type="entry name" value="HATPase_dom"/>
</dbReference>
<name>A0ABX2AL76_9BACT</name>
<dbReference type="CDD" id="cd06308">
    <property type="entry name" value="PBP1_sensor_kinase-like"/>
    <property type="match status" value="1"/>
</dbReference>
<dbReference type="SMART" id="SM00448">
    <property type="entry name" value="REC"/>
    <property type="match status" value="1"/>
</dbReference>
<dbReference type="Proteomes" id="UP000714420">
    <property type="component" value="Unassembled WGS sequence"/>
</dbReference>
<dbReference type="InterPro" id="IPR025997">
    <property type="entry name" value="SBP_2_dom"/>
</dbReference>
<dbReference type="Pfam" id="PF00072">
    <property type="entry name" value="Response_reg"/>
    <property type="match status" value="1"/>
</dbReference>
<dbReference type="Gene3D" id="1.10.10.60">
    <property type="entry name" value="Homeodomain-like"/>
    <property type="match status" value="1"/>
</dbReference>
<feature type="domain" description="Response regulatory" evidence="11">
    <location>
        <begin position="650"/>
        <end position="765"/>
    </location>
</feature>
<dbReference type="Gene3D" id="3.30.565.10">
    <property type="entry name" value="Histidine kinase-like ATPase, C-terminal domain"/>
    <property type="match status" value="1"/>
</dbReference>
<dbReference type="InterPro" id="IPR003661">
    <property type="entry name" value="HisK_dim/P_dom"/>
</dbReference>
<dbReference type="InterPro" id="IPR005467">
    <property type="entry name" value="His_kinase_dom"/>
</dbReference>
<evidence type="ECO:0000256" key="4">
    <source>
        <dbReference type="ARBA" id="ARBA00023015"/>
    </source>
</evidence>
<dbReference type="SMART" id="SM00342">
    <property type="entry name" value="HTH_ARAC"/>
    <property type="match status" value="1"/>
</dbReference>
<dbReference type="EC" id="2.7.13.3" evidence="2"/>
<dbReference type="Pfam" id="PF00512">
    <property type="entry name" value="HisKA"/>
    <property type="match status" value="1"/>
</dbReference>
<dbReference type="CDD" id="cd00082">
    <property type="entry name" value="HisKA"/>
    <property type="match status" value="1"/>
</dbReference>
<feature type="modified residue" description="4-aspartylphosphate" evidence="7">
    <location>
        <position position="698"/>
    </location>
</feature>
<keyword evidence="3 7" id="KW-0597">Phosphoprotein</keyword>
<evidence type="ECO:0000256" key="8">
    <source>
        <dbReference type="SAM" id="Phobius"/>
    </source>
</evidence>
<organism evidence="12 13">
    <name type="scientific">Xylanibacter muris</name>
    <dbReference type="NCBI Taxonomy" id="2736290"/>
    <lineage>
        <taxon>Bacteria</taxon>
        <taxon>Pseudomonadati</taxon>
        <taxon>Bacteroidota</taxon>
        <taxon>Bacteroidia</taxon>
        <taxon>Bacteroidales</taxon>
        <taxon>Prevotellaceae</taxon>
        <taxon>Xylanibacter</taxon>
    </lineage>
</organism>
<comment type="caution">
    <text evidence="12">The sequence shown here is derived from an EMBL/GenBank/DDBJ whole genome shotgun (WGS) entry which is preliminary data.</text>
</comment>
<dbReference type="EMBL" id="JABKKF010000004">
    <property type="protein sequence ID" value="NPD91809.1"/>
    <property type="molecule type" value="Genomic_DNA"/>
</dbReference>
<feature type="transmembrane region" description="Helical" evidence="8">
    <location>
        <begin position="333"/>
        <end position="356"/>
    </location>
</feature>
<dbReference type="PROSITE" id="PS50109">
    <property type="entry name" value="HIS_KIN"/>
    <property type="match status" value="1"/>
</dbReference>
<accession>A0ABX2AL76</accession>
<evidence type="ECO:0000256" key="2">
    <source>
        <dbReference type="ARBA" id="ARBA00012438"/>
    </source>
</evidence>
<protein>
    <recommendedName>
        <fullName evidence="2">histidine kinase</fullName>
        <ecNumber evidence="2">2.7.13.3</ecNumber>
    </recommendedName>
</protein>
<keyword evidence="6" id="KW-0804">Transcription</keyword>
<evidence type="ECO:0000256" key="1">
    <source>
        <dbReference type="ARBA" id="ARBA00000085"/>
    </source>
</evidence>
<dbReference type="SMART" id="SM00388">
    <property type="entry name" value="HisKA"/>
    <property type="match status" value="1"/>
</dbReference>
<keyword evidence="5" id="KW-0238">DNA-binding</keyword>
<dbReference type="InterPro" id="IPR028082">
    <property type="entry name" value="Peripla_BP_I"/>
</dbReference>
<evidence type="ECO:0000256" key="3">
    <source>
        <dbReference type="ARBA" id="ARBA00022553"/>
    </source>
</evidence>
<evidence type="ECO:0000256" key="6">
    <source>
        <dbReference type="ARBA" id="ARBA00023163"/>
    </source>
</evidence>
<dbReference type="SUPFAM" id="SSF55874">
    <property type="entry name" value="ATPase domain of HSP90 chaperone/DNA topoisomerase II/histidine kinase"/>
    <property type="match status" value="1"/>
</dbReference>
<dbReference type="InterPro" id="IPR018062">
    <property type="entry name" value="HTH_AraC-typ_CS"/>
</dbReference>
<dbReference type="Pfam" id="PF13407">
    <property type="entry name" value="Peripla_BP_4"/>
    <property type="match status" value="1"/>
</dbReference>
<keyword evidence="8" id="KW-0472">Membrane</keyword>
<evidence type="ECO:0000256" key="5">
    <source>
        <dbReference type="ARBA" id="ARBA00023125"/>
    </source>
</evidence>
<evidence type="ECO:0000313" key="12">
    <source>
        <dbReference type="EMBL" id="NPD91809.1"/>
    </source>
</evidence>
<dbReference type="SMART" id="SM00387">
    <property type="entry name" value="HATPase_c"/>
    <property type="match status" value="1"/>
</dbReference>
<feature type="domain" description="HTH araC/xylS-type" evidence="9">
    <location>
        <begin position="806"/>
        <end position="905"/>
    </location>
</feature>
<evidence type="ECO:0000256" key="7">
    <source>
        <dbReference type="PROSITE-ProRule" id="PRU00169"/>
    </source>
</evidence>
<keyword evidence="8" id="KW-0812">Transmembrane</keyword>